<sequence>MRPGTGAPMDMSVVAVGREDDGPVEEPLRVARLADRLGYREVWAGE</sequence>
<dbReference type="Proteomes" id="UP000516373">
    <property type="component" value="Chromosome"/>
</dbReference>
<accession>A0A7G1N8T2</accession>
<name>A0A7G1N8T2_9ACTN</name>
<evidence type="ECO:0000256" key="1">
    <source>
        <dbReference type="SAM" id="MobiDB-lite"/>
    </source>
</evidence>
<protein>
    <recommendedName>
        <fullName evidence="4">LLM class flavin-dependent oxidoreductase</fullName>
    </recommendedName>
</protein>
<dbReference type="EMBL" id="AP023439">
    <property type="protein sequence ID" value="BCL19528.1"/>
    <property type="molecule type" value="Genomic_DNA"/>
</dbReference>
<evidence type="ECO:0000313" key="2">
    <source>
        <dbReference type="EMBL" id="BCL19528.1"/>
    </source>
</evidence>
<dbReference type="AlphaFoldDB" id="A0A7G1N8T2"/>
<dbReference type="KEGG" id="stui:GCM10017668_13710"/>
<gene>
    <name evidence="2" type="ORF">GCM10017668_13710</name>
</gene>
<evidence type="ECO:0008006" key="4">
    <source>
        <dbReference type="Google" id="ProtNLM"/>
    </source>
</evidence>
<reference evidence="2 3" key="1">
    <citation type="journal article" date="2014" name="Int. J. Syst. Evol. Microbiol.">
        <title>Complete genome sequence of Corynebacterium casei LMG S-19264T (=DSM 44701T), isolated from a smear-ripened cheese.</title>
        <authorList>
            <consortium name="US DOE Joint Genome Institute (JGI-PGF)"/>
            <person name="Walter F."/>
            <person name="Albersmeier A."/>
            <person name="Kalinowski J."/>
            <person name="Ruckert C."/>
        </authorList>
    </citation>
    <scope>NUCLEOTIDE SEQUENCE [LARGE SCALE GENOMIC DNA]</scope>
    <source>
        <strain evidence="2 3">JCM 4255</strain>
    </source>
</reference>
<organism evidence="2 3">
    <name type="scientific">Streptomyces tuirus</name>
    <dbReference type="NCBI Taxonomy" id="68278"/>
    <lineage>
        <taxon>Bacteria</taxon>
        <taxon>Bacillati</taxon>
        <taxon>Actinomycetota</taxon>
        <taxon>Actinomycetes</taxon>
        <taxon>Kitasatosporales</taxon>
        <taxon>Streptomycetaceae</taxon>
        <taxon>Streptomyces</taxon>
    </lineage>
</organism>
<feature type="region of interest" description="Disordered" evidence="1">
    <location>
        <begin position="1"/>
        <end position="20"/>
    </location>
</feature>
<evidence type="ECO:0000313" key="3">
    <source>
        <dbReference type="Proteomes" id="UP000516373"/>
    </source>
</evidence>
<proteinExistence type="predicted"/>